<accession>A0AAD9CRF0</accession>
<evidence type="ECO:0000313" key="3">
    <source>
        <dbReference type="Proteomes" id="UP001228049"/>
    </source>
</evidence>
<keyword evidence="3" id="KW-1185">Reference proteome</keyword>
<protein>
    <submittedName>
        <fullName evidence="2">Prosaposin receptor GPR37</fullName>
    </submittedName>
</protein>
<sequence>MERRGAKDWCHDEKEEGGLQGENHSHYKLHQRPFPQRVKEIAQNEDGLGGGMEGAVLGDCGVNGSGLNNPGHRSAGQKDGRDTRGSAGRRVKNMPPGRETG</sequence>
<dbReference type="EMBL" id="JASDAP010000001">
    <property type="protein sequence ID" value="KAK1906092.1"/>
    <property type="molecule type" value="Genomic_DNA"/>
</dbReference>
<comment type="caution">
    <text evidence="2">The sequence shown here is derived from an EMBL/GenBank/DDBJ whole genome shotgun (WGS) entry which is preliminary data.</text>
</comment>
<keyword evidence="2" id="KW-0675">Receptor</keyword>
<proteinExistence type="predicted"/>
<evidence type="ECO:0000256" key="1">
    <source>
        <dbReference type="SAM" id="MobiDB-lite"/>
    </source>
</evidence>
<gene>
    <name evidence="2" type="ORF">KUDE01_008494</name>
</gene>
<feature type="region of interest" description="Disordered" evidence="1">
    <location>
        <begin position="1"/>
        <end position="34"/>
    </location>
</feature>
<organism evidence="2 3">
    <name type="scientific">Dissostichus eleginoides</name>
    <name type="common">Patagonian toothfish</name>
    <name type="synonym">Dissostichus amissus</name>
    <dbReference type="NCBI Taxonomy" id="100907"/>
    <lineage>
        <taxon>Eukaryota</taxon>
        <taxon>Metazoa</taxon>
        <taxon>Chordata</taxon>
        <taxon>Craniata</taxon>
        <taxon>Vertebrata</taxon>
        <taxon>Euteleostomi</taxon>
        <taxon>Actinopterygii</taxon>
        <taxon>Neopterygii</taxon>
        <taxon>Teleostei</taxon>
        <taxon>Neoteleostei</taxon>
        <taxon>Acanthomorphata</taxon>
        <taxon>Eupercaria</taxon>
        <taxon>Perciformes</taxon>
        <taxon>Notothenioidei</taxon>
        <taxon>Nototheniidae</taxon>
        <taxon>Dissostichus</taxon>
    </lineage>
</organism>
<dbReference type="AlphaFoldDB" id="A0AAD9CRF0"/>
<name>A0AAD9CRF0_DISEL</name>
<dbReference type="Proteomes" id="UP001228049">
    <property type="component" value="Unassembled WGS sequence"/>
</dbReference>
<feature type="region of interest" description="Disordered" evidence="1">
    <location>
        <begin position="61"/>
        <end position="101"/>
    </location>
</feature>
<reference evidence="2" key="1">
    <citation type="submission" date="2023-04" db="EMBL/GenBank/DDBJ databases">
        <title>Chromosome-level genome of Chaenocephalus aceratus.</title>
        <authorList>
            <person name="Park H."/>
        </authorList>
    </citation>
    <scope>NUCLEOTIDE SEQUENCE</scope>
    <source>
        <strain evidence="2">DE</strain>
        <tissue evidence="2">Muscle</tissue>
    </source>
</reference>
<evidence type="ECO:0000313" key="2">
    <source>
        <dbReference type="EMBL" id="KAK1906092.1"/>
    </source>
</evidence>
<feature type="compositionally biased region" description="Basic and acidic residues" evidence="1">
    <location>
        <begin position="1"/>
        <end position="17"/>
    </location>
</feature>